<name>A0ACB6V1E7_9ASCO</name>
<dbReference type="Proteomes" id="UP000744676">
    <property type="component" value="Unassembled WGS sequence"/>
</dbReference>
<reference evidence="1 2" key="1">
    <citation type="journal article" date="2020" name="Front. Microbiol.">
        <title>Phenotypic and Genetic Characterization of the Cheese Ripening Yeast Geotrichum candidum.</title>
        <authorList>
            <person name="Perkins V."/>
            <person name="Vignola S."/>
            <person name="Lessard M.H."/>
            <person name="Plante P.L."/>
            <person name="Corbeil J."/>
            <person name="Dugat-Bony E."/>
            <person name="Frenette M."/>
            <person name="Labrie S."/>
        </authorList>
    </citation>
    <scope>NUCLEOTIDE SEQUENCE [LARGE SCALE GENOMIC DNA]</scope>
    <source>
        <strain evidence="1 2">LMA-1147</strain>
    </source>
</reference>
<protein>
    <submittedName>
        <fullName evidence="1">Uncharacterized protein</fullName>
    </submittedName>
</protein>
<sequence length="297" mass="33348">MSSLDNLTPEQREKYQQFVEFTQWKGDSDSPLALLNSTNWNVQTAIALHFDDTQAGPAQDTQSAAASSSSASVSSFAQGIPTTTSLMEELNSQNRASLNREKQQVEDTQRLRQGQDDAYEQSLAIDRERERVAREEAQRIAAEEARELAARQEREQAAEAKKQAKEEKNQKEQIWRAWKASQIGPEFDSTTEKPARISIRMPSGERVVRKFSGSQSIDDIYAFVECYDLIKDDAVVSEPTETPSPDYIHEYAFQLASTLPRQVIPADAGIKISDNKVIWPSASLVVEVDLSDDEEED</sequence>
<keyword evidence="2" id="KW-1185">Reference proteome</keyword>
<evidence type="ECO:0000313" key="2">
    <source>
        <dbReference type="Proteomes" id="UP000744676"/>
    </source>
</evidence>
<comment type="caution">
    <text evidence="1">The sequence shown here is derived from an EMBL/GenBank/DDBJ whole genome shotgun (WGS) entry which is preliminary data.</text>
</comment>
<proteinExistence type="predicted"/>
<dbReference type="EMBL" id="QVQA01000148">
    <property type="protein sequence ID" value="KAF5094791.1"/>
    <property type="molecule type" value="Genomic_DNA"/>
</dbReference>
<evidence type="ECO:0000313" key="1">
    <source>
        <dbReference type="EMBL" id="KAF5094791.1"/>
    </source>
</evidence>
<organism evidence="1 2">
    <name type="scientific">Geotrichum galactomycetum</name>
    <dbReference type="NCBI Taxonomy" id="27317"/>
    <lineage>
        <taxon>Eukaryota</taxon>
        <taxon>Fungi</taxon>
        <taxon>Dikarya</taxon>
        <taxon>Ascomycota</taxon>
        <taxon>Saccharomycotina</taxon>
        <taxon>Dipodascomycetes</taxon>
        <taxon>Dipodascales</taxon>
        <taxon>Dipodascaceae</taxon>
        <taxon>Geotrichum</taxon>
    </lineage>
</organism>
<accession>A0ACB6V1E7</accession>
<gene>
    <name evidence="1" type="ORF">D0Z00_003395</name>
</gene>